<dbReference type="InterPro" id="IPR017736">
    <property type="entry name" value="Glyco_hydro_1_beta-glucosidase"/>
</dbReference>
<dbReference type="PANTHER" id="PTHR10353:SF36">
    <property type="entry name" value="LP05116P"/>
    <property type="match status" value="1"/>
</dbReference>
<dbReference type="EC" id="3.2.1.21" evidence="2 11"/>
<feature type="active site" description="Proton donor" evidence="8">
    <location>
        <position position="170"/>
    </location>
</feature>
<dbReference type="Proteomes" id="UP000256561">
    <property type="component" value="Unassembled WGS sequence"/>
</dbReference>
<keyword evidence="5" id="KW-0119">Carbohydrate metabolism</keyword>
<evidence type="ECO:0000256" key="3">
    <source>
        <dbReference type="ARBA" id="ARBA00022801"/>
    </source>
</evidence>
<feature type="binding site" evidence="9">
    <location>
        <position position="400"/>
    </location>
    <ligand>
        <name>substrate</name>
    </ligand>
</feature>
<feature type="binding site" evidence="9">
    <location>
        <position position="27"/>
    </location>
    <ligand>
        <name>substrate</name>
    </ligand>
</feature>
<evidence type="ECO:0000256" key="10">
    <source>
        <dbReference type="PROSITE-ProRule" id="PRU10055"/>
    </source>
</evidence>
<feature type="active site" description="Nucleophile" evidence="8 10">
    <location>
        <position position="354"/>
    </location>
</feature>
<keyword evidence="13" id="KW-1185">Reference proteome</keyword>
<dbReference type="GO" id="GO:0008422">
    <property type="term" value="F:beta-glucosidase activity"/>
    <property type="evidence" value="ECO:0007669"/>
    <property type="project" value="UniProtKB-EC"/>
</dbReference>
<evidence type="ECO:0000256" key="7">
    <source>
        <dbReference type="ARBA" id="ARBA00023326"/>
    </source>
</evidence>
<evidence type="ECO:0000256" key="6">
    <source>
        <dbReference type="ARBA" id="ARBA00023295"/>
    </source>
</evidence>
<keyword evidence="6 11" id="KW-0326">Glycosidase</keyword>
<comment type="similarity">
    <text evidence="1 11">Belongs to the glycosyl hydrolase 1 family.</text>
</comment>
<dbReference type="Pfam" id="PF00232">
    <property type="entry name" value="Glyco_hydro_1"/>
    <property type="match status" value="1"/>
</dbReference>
<keyword evidence="4" id="KW-0136">Cellulose degradation</keyword>
<gene>
    <name evidence="12" type="ORF">DXV75_07375</name>
</gene>
<dbReference type="InterPro" id="IPR001360">
    <property type="entry name" value="Glyco_hydro_1"/>
</dbReference>
<comment type="caution">
    <text evidence="12">The sequence shown here is derived from an EMBL/GenBank/DDBJ whole genome shotgun (WGS) entry which is preliminary data.</text>
</comment>
<organism evidence="12 13">
    <name type="scientific">Alteromonas aestuariivivens</name>
    <dbReference type="NCBI Taxonomy" id="1938339"/>
    <lineage>
        <taxon>Bacteria</taxon>
        <taxon>Pseudomonadati</taxon>
        <taxon>Pseudomonadota</taxon>
        <taxon>Gammaproteobacteria</taxon>
        <taxon>Alteromonadales</taxon>
        <taxon>Alteromonadaceae</taxon>
        <taxon>Alteromonas/Salinimonas group</taxon>
        <taxon>Alteromonas</taxon>
    </lineage>
</organism>
<accession>A0A3D8MA20</accession>
<dbReference type="InterPro" id="IPR017853">
    <property type="entry name" value="GH"/>
</dbReference>
<evidence type="ECO:0000256" key="5">
    <source>
        <dbReference type="ARBA" id="ARBA00023277"/>
    </source>
</evidence>
<dbReference type="FunFam" id="3.20.20.80:FF:000004">
    <property type="entry name" value="Beta-glucosidase 6-phospho-beta-glucosidase"/>
    <property type="match status" value="1"/>
</dbReference>
<dbReference type="AlphaFoldDB" id="A0A3D8MA20"/>
<feature type="binding site" evidence="9">
    <location>
        <begin position="407"/>
        <end position="408"/>
    </location>
    <ligand>
        <name>substrate</name>
    </ligand>
</feature>
<dbReference type="OrthoDB" id="9765195at2"/>
<evidence type="ECO:0000256" key="9">
    <source>
        <dbReference type="PIRSR" id="PIRSR617736-2"/>
    </source>
</evidence>
<feature type="binding site" evidence="9">
    <location>
        <position position="169"/>
    </location>
    <ligand>
        <name>substrate</name>
    </ligand>
</feature>
<reference evidence="13" key="1">
    <citation type="submission" date="2018-08" db="EMBL/GenBank/DDBJ databases">
        <authorList>
            <person name="Zhang J."/>
            <person name="Du Z.-J."/>
        </authorList>
    </citation>
    <scope>NUCLEOTIDE SEQUENCE [LARGE SCALE GENOMIC DNA]</scope>
    <source>
        <strain evidence="13">KCTC 52655</strain>
    </source>
</reference>
<evidence type="ECO:0000313" key="13">
    <source>
        <dbReference type="Proteomes" id="UP000256561"/>
    </source>
</evidence>
<protein>
    <recommendedName>
        <fullName evidence="2 11">Beta-glucosidase</fullName>
        <ecNumber evidence="2 11">3.2.1.21</ecNumber>
    </recommendedName>
</protein>
<name>A0A3D8MA20_9ALTE</name>
<evidence type="ECO:0000256" key="1">
    <source>
        <dbReference type="ARBA" id="ARBA00010838"/>
    </source>
</evidence>
<dbReference type="GO" id="GO:0030245">
    <property type="term" value="P:cellulose catabolic process"/>
    <property type="evidence" value="ECO:0007669"/>
    <property type="project" value="UniProtKB-KW"/>
</dbReference>
<dbReference type="EMBL" id="QRHA01000004">
    <property type="protein sequence ID" value="RDV26801.1"/>
    <property type="molecule type" value="Genomic_DNA"/>
</dbReference>
<proteinExistence type="inferred from homology"/>
<dbReference type="SUPFAM" id="SSF51445">
    <property type="entry name" value="(Trans)glycosidases"/>
    <property type="match status" value="1"/>
</dbReference>
<dbReference type="InterPro" id="IPR018120">
    <property type="entry name" value="Glyco_hydro_1_AS"/>
</dbReference>
<dbReference type="PROSITE" id="PS00572">
    <property type="entry name" value="GLYCOSYL_HYDROL_F1_1"/>
    <property type="match status" value="1"/>
</dbReference>
<dbReference type="NCBIfam" id="TIGR03356">
    <property type="entry name" value="BGL"/>
    <property type="match status" value="1"/>
</dbReference>
<feature type="binding site" evidence="9">
    <location>
        <position position="298"/>
    </location>
    <ligand>
        <name>substrate</name>
    </ligand>
</feature>
<sequence>MTKLFTLPQTLFADPDFTIGVATSSFQIEGGADTREPCIWDSFCQQPGKILDGSNGLVACDHVHRWAEDIEMIASLNVDAYRFSISWPRIIKADGSVNQQGLDFYLNILVALKARGIKAYVTLYHWDLPQYLEDEGGWLNRQTAYAFAYFAEVVVRAFGDLVYSWATLNEPFCSAYLGYEVGIHAPGKVGKQFGKKAIHHLLLAHGLGMQKLREFAPQAQSGIVLNFTPFYPASNSSKDLAATQLAHDHFNDWYIRPLLKGEYPALIDLLPENHRPHIEDGDMDIIAQSIDFLGVNYYTRAIVTDDGSDDPLQLPPAPDCETTAMGWEVFPQGLTDLLLQLHRDYALPPIIITENGLASDDEMHNGEAVDTQRIRYLQTHMDAVASAAQQGVKITGYFVWSLMDNFEWALGYAKRFGIVYVDYSTQQRTLKSSAKALAEMLANRKPL</sequence>
<keyword evidence="7" id="KW-0624">Polysaccharide degradation</keyword>
<dbReference type="Gene3D" id="3.20.20.80">
    <property type="entry name" value="Glycosidases"/>
    <property type="match status" value="1"/>
</dbReference>
<dbReference type="RefSeq" id="WP_115592753.1">
    <property type="nucleotide sequence ID" value="NZ_QRHA01000004.1"/>
</dbReference>
<dbReference type="PANTHER" id="PTHR10353">
    <property type="entry name" value="GLYCOSYL HYDROLASE"/>
    <property type="match status" value="1"/>
</dbReference>
<feature type="binding site" evidence="9">
    <location>
        <position position="125"/>
    </location>
    <ligand>
        <name>substrate</name>
    </ligand>
</feature>
<dbReference type="PRINTS" id="PR00131">
    <property type="entry name" value="GLHYDRLASE1"/>
</dbReference>
<comment type="catalytic activity">
    <reaction evidence="11">
        <text>Hydrolysis of terminal, non-reducing beta-D-glucosyl residues with release of beta-D-glucose.</text>
        <dbReference type="EC" id="3.2.1.21"/>
    </reaction>
</comment>
<evidence type="ECO:0000256" key="4">
    <source>
        <dbReference type="ARBA" id="ARBA00023001"/>
    </source>
</evidence>
<evidence type="ECO:0000256" key="11">
    <source>
        <dbReference type="RuleBase" id="RU361175"/>
    </source>
</evidence>
<evidence type="ECO:0000256" key="2">
    <source>
        <dbReference type="ARBA" id="ARBA00012744"/>
    </source>
</evidence>
<evidence type="ECO:0000256" key="8">
    <source>
        <dbReference type="PIRSR" id="PIRSR617736-1"/>
    </source>
</evidence>
<keyword evidence="3 11" id="KW-0378">Hydrolase</keyword>
<evidence type="ECO:0000313" key="12">
    <source>
        <dbReference type="EMBL" id="RDV26801.1"/>
    </source>
</evidence>